<dbReference type="KEGG" id="kpm:KPHS_52070"/>
<dbReference type="RefSeq" id="YP_005229507.1">
    <property type="nucleotide sequence ID" value="NC_016845.1"/>
</dbReference>
<protein>
    <submittedName>
        <fullName evidence="1">Uncharacterized protein</fullName>
    </submittedName>
</protein>
<dbReference type="PATRIC" id="fig|1125630.4.peg.5090"/>
<sequence>MIILIFPHYTIRRDNGKVFLLTFRTQKIKANNHGENKNIL</sequence>
<name>A0A0H3GV02_KLEPH</name>
<proteinExistence type="predicted"/>
<keyword evidence="2" id="KW-1185">Reference proteome</keyword>
<dbReference type="RefSeq" id="WP_004150240.1">
    <property type="nucleotide sequence ID" value="NC_016845.1"/>
</dbReference>
<dbReference type="AlphaFoldDB" id="A0A0H3GV02"/>
<dbReference type="GeneID" id="11850279"/>
<gene>
    <name evidence="1" type="ordered locus">KPHS_52070</name>
</gene>
<evidence type="ECO:0000313" key="2">
    <source>
        <dbReference type="Proteomes" id="UP000007841"/>
    </source>
</evidence>
<dbReference type="EMBL" id="CP003200">
    <property type="protein sequence ID" value="AEW63905.1"/>
    <property type="molecule type" value="Genomic_DNA"/>
</dbReference>
<dbReference type="HOGENOM" id="CLU_3252933_0_0_6"/>
<organism evidence="1 2">
    <name type="scientific">Klebsiella pneumoniae subsp. pneumoniae (strain HS11286)</name>
    <dbReference type="NCBI Taxonomy" id="1125630"/>
    <lineage>
        <taxon>Bacteria</taxon>
        <taxon>Pseudomonadati</taxon>
        <taxon>Pseudomonadota</taxon>
        <taxon>Gammaproteobacteria</taxon>
        <taxon>Enterobacterales</taxon>
        <taxon>Enterobacteriaceae</taxon>
        <taxon>Klebsiella/Raoultella group</taxon>
        <taxon>Klebsiella</taxon>
        <taxon>Klebsiella pneumoniae complex</taxon>
    </lineage>
</organism>
<accession>A0A0H3GV02</accession>
<evidence type="ECO:0000313" key="1">
    <source>
        <dbReference type="EMBL" id="AEW63905.1"/>
    </source>
</evidence>
<reference evidence="1 2" key="1">
    <citation type="journal article" date="2012" name="J. Bacteriol.">
        <title>Complete genome sequence of Klebsiella pneumoniae subsp. pneumoniae HS11286, a multidrug-resistant strain isolated from human sputum.</title>
        <authorList>
            <person name="Liu P."/>
            <person name="Li P."/>
            <person name="Jiang X."/>
            <person name="Bi D."/>
            <person name="Xie Y."/>
            <person name="Tai C."/>
            <person name="Deng Z."/>
            <person name="Rajakumar K."/>
            <person name="Ou H.Y."/>
        </authorList>
    </citation>
    <scope>NUCLEOTIDE SEQUENCE [LARGE SCALE GENOMIC DNA]</scope>
    <source>
        <strain evidence="1 2">HS11286</strain>
    </source>
</reference>
<dbReference type="Proteomes" id="UP000007841">
    <property type="component" value="Chromosome"/>
</dbReference>